<organism evidence="3 4">
    <name type="scientific">Luteolibacter yonseiensis</name>
    <dbReference type="NCBI Taxonomy" id="1144680"/>
    <lineage>
        <taxon>Bacteria</taxon>
        <taxon>Pseudomonadati</taxon>
        <taxon>Verrucomicrobiota</taxon>
        <taxon>Verrucomicrobiia</taxon>
        <taxon>Verrucomicrobiales</taxon>
        <taxon>Verrucomicrobiaceae</taxon>
        <taxon>Luteolibacter</taxon>
    </lineage>
</organism>
<evidence type="ECO:0000256" key="1">
    <source>
        <dbReference type="SAM" id="MobiDB-lite"/>
    </source>
</evidence>
<proteinExistence type="predicted"/>
<evidence type="ECO:0000313" key="3">
    <source>
        <dbReference type="EMBL" id="MBK1814271.1"/>
    </source>
</evidence>
<feature type="chain" id="PRO_5037324562" evidence="2">
    <location>
        <begin position="23"/>
        <end position="1047"/>
    </location>
</feature>
<protein>
    <submittedName>
        <fullName evidence="3">DUF1800 family protein</fullName>
    </submittedName>
</protein>
<dbReference type="PANTHER" id="PTHR43737:SF1">
    <property type="entry name" value="DUF1501 DOMAIN-CONTAINING PROTEIN"/>
    <property type="match status" value="1"/>
</dbReference>
<reference evidence="3" key="1">
    <citation type="submission" date="2021-01" db="EMBL/GenBank/DDBJ databases">
        <title>Modified the classification status of verrucomicrobia.</title>
        <authorList>
            <person name="Feng X."/>
        </authorList>
    </citation>
    <scope>NUCLEOTIDE SEQUENCE</scope>
    <source>
        <strain evidence="3">JCM 18052</strain>
    </source>
</reference>
<dbReference type="PANTHER" id="PTHR43737">
    <property type="entry name" value="BLL7424 PROTEIN"/>
    <property type="match status" value="1"/>
</dbReference>
<feature type="signal peptide" evidence="2">
    <location>
        <begin position="1"/>
        <end position="22"/>
    </location>
</feature>
<evidence type="ECO:0000313" key="4">
    <source>
        <dbReference type="Proteomes" id="UP000600139"/>
    </source>
</evidence>
<name>A0A934QZU3_9BACT</name>
<dbReference type="Pfam" id="PF08811">
    <property type="entry name" value="DUF1800"/>
    <property type="match status" value="1"/>
</dbReference>
<dbReference type="EMBL" id="JAENIK010000002">
    <property type="protein sequence ID" value="MBK1814271.1"/>
    <property type="molecule type" value="Genomic_DNA"/>
</dbReference>
<evidence type="ECO:0000256" key="2">
    <source>
        <dbReference type="SAM" id="SignalP"/>
    </source>
</evidence>
<sequence length="1047" mass="111627">MIPFKNLLPAFILLTHGSPASAGVAEIRNSVWAARYQAGDLSPDADTDGDGQVNRDEAIAGTDPRDPASRISLLISRPAGHPLVTFPSEPGKKYQLHRSRRPDAGWTPLEEPVSGTGTSISLPVTSSETASFYKISVTDQDTDGDGVDDWSEHQLAGFDASKSRSFPAGGDDLAIATAIIGDWGGSLELESTEPDAFEKEGQAALLTIRRTAAPYPLTVFLKTSGASDPAKSSASKAHYEAIAERVVIPAGDAAVTVSIRPVPNLLPEVPRQLTLSAGGGHQSSTFFIRDARNTIDNQRLLLAHLRPLSGITSGGSGLATIKLSGDNNLATASLSFSNLNSPVNSTQILNAASSILQSIPPANYGGQPWNIRATQSFPTDQAVLDALLSGQVKLGIYTQAHVTGEIGGTFLPVSGSIEFTAPPEAPEIAPLADDALDRDIARFLTQATFGPTLAEIESLRTRVAGAGGDRIAAYSAWIDEQLALPSPSLLAYTTAANAQEKEAREPDYNLNSQNRRRGWWLFAIRANSQLKQRFAFALSEIFVVSDVDAVINRYSYGATAYHDLLAEAATGPYRALLRSVSLSPVMGQYLSHLRNGKATYDTNGNPIISPDENYAREIMQLFSIGLVQLHPDGSLKLDATASPIPTYTQTDIGEMARVFTGWSFSKRSAAAPPYATIDNNTFNLGDGTKHREAQWTNPMKAFPGQHDTGAKTVLGRNLPSGSNANQDLNAVLDLLRDHPNTAPFVSRRLIQRLVTANPSPGYLYRVSQAFRNSTGDFPTVIKAILLDPEARSGGTLASSGKTREPLLRATGLMRATGAASGMPLSDLAAYGYPAEELAKFPAGTTRYRLNRTPALAQSPLSAPSVFNWFLPDHSPSGIISANGLVSPEQQIITESTAITITNFLYNGIFTNAGFTPNMGLPTLTGNPQRILPNLAPLQALYLSFLDTNHDGFFSPTDATTFNKPAALAIADEALLDRIDLLLTSGELKARFGSQPGTPRRIILNALAATNSGNNASTDPGVQAASINNRIKTALWLVSAIPQGVTQK</sequence>
<accession>A0A934QZU3</accession>
<feature type="compositionally biased region" description="Basic and acidic residues" evidence="1">
    <location>
        <begin position="53"/>
        <end position="68"/>
    </location>
</feature>
<gene>
    <name evidence="3" type="ORF">JIN84_01440</name>
</gene>
<dbReference type="Proteomes" id="UP000600139">
    <property type="component" value="Unassembled WGS sequence"/>
</dbReference>
<dbReference type="RefSeq" id="WP_200349239.1">
    <property type="nucleotide sequence ID" value="NZ_BAABHZ010000005.1"/>
</dbReference>
<keyword evidence="4" id="KW-1185">Reference proteome</keyword>
<keyword evidence="2" id="KW-0732">Signal</keyword>
<feature type="region of interest" description="Disordered" evidence="1">
    <location>
        <begin position="82"/>
        <end position="121"/>
    </location>
</feature>
<dbReference type="AlphaFoldDB" id="A0A934QZU3"/>
<comment type="caution">
    <text evidence="3">The sequence shown here is derived from an EMBL/GenBank/DDBJ whole genome shotgun (WGS) entry which is preliminary data.</text>
</comment>
<dbReference type="InterPro" id="IPR014917">
    <property type="entry name" value="DUF1800"/>
</dbReference>
<feature type="region of interest" description="Disordered" evidence="1">
    <location>
        <begin position="40"/>
        <end position="68"/>
    </location>
</feature>